<dbReference type="Gene3D" id="3.75.10.10">
    <property type="entry name" value="L-arginine/glycine Amidinotransferase, Chain A"/>
    <property type="match status" value="1"/>
</dbReference>
<dbReference type="EC" id="3.5.3.12" evidence="2"/>
<name>A0ABN8XDN2_9GAMM</name>
<organism evidence="2 3">
    <name type="scientific">Methylocaldum szegediense</name>
    <dbReference type="NCBI Taxonomy" id="73780"/>
    <lineage>
        <taxon>Bacteria</taxon>
        <taxon>Pseudomonadati</taxon>
        <taxon>Pseudomonadota</taxon>
        <taxon>Gammaproteobacteria</taxon>
        <taxon>Methylococcales</taxon>
        <taxon>Methylococcaceae</taxon>
        <taxon>Methylocaldum</taxon>
    </lineage>
</organism>
<dbReference type="Proteomes" id="UP001162030">
    <property type="component" value="Chromosome"/>
</dbReference>
<evidence type="ECO:0000313" key="2">
    <source>
        <dbReference type="EMBL" id="CAI8976922.1"/>
    </source>
</evidence>
<dbReference type="Pfam" id="PF04371">
    <property type="entry name" value="PAD_porph"/>
    <property type="match status" value="1"/>
</dbReference>
<evidence type="ECO:0000313" key="3">
    <source>
        <dbReference type="Proteomes" id="UP001162030"/>
    </source>
</evidence>
<evidence type="ECO:0000256" key="1">
    <source>
        <dbReference type="ARBA" id="ARBA00022801"/>
    </source>
</evidence>
<dbReference type="GO" id="GO:0047632">
    <property type="term" value="F:agmatine deiminase activity"/>
    <property type="evidence" value="ECO:0007669"/>
    <property type="project" value="UniProtKB-EC"/>
</dbReference>
<dbReference type="EMBL" id="OX458333">
    <property type="protein sequence ID" value="CAI8976922.1"/>
    <property type="molecule type" value="Genomic_DNA"/>
</dbReference>
<reference evidence="2 3" key="1">
    <citation type="submission" date="2023-03" db="EMBL/GenBank/DDBJ databases">
        <authorList>
            <person name="Pearce D."/>
        </authorList>
    </citation>
    <scope>NUCLEOTIDE SEQUENCE [LARGE SCALE GENOMIC DNA]</scope>
    <source>
        <strain evidence="2">Msz</strain>
    </source>
</reference>
<dbReference type="PANTHER" id="PTHR31377:SF0">
    <property type="entry name" value="AGMATINE DEIMINASE-RELATED"/>
    <property type="match status" value="1"/>
</dbReference>
<sequence length="349" mass="39473">MTSSHLSILAPEWAEQSAVLIAWPYCHGDFERWLNAVEETYDRIALEIARRETVILICQDNAHQRHIHQRLTSKGADLDRVRFVHLPYDDVWVRDTAPLTLTTAQGAKLIDFRFNGWGGKYPHENDARLAQRLHANGVLGDTPMDRVEFTLEGGSVESDGKGTILTTSRCLLNPNRNPEFTRDEIEDRLKTSLGARRILWLDHGYAEGDDTDAHIDTLARFCSPDTIAYTACSQADDPLYDEFKAMENQLRTFVTYSGQPYRLIPLNIPKPIYSEEGDRLPATYANFLIVNGAVLVPIYDDPADSEAMARLSDVFPDREIVGIPCTSLIRQYGSLHCMTMQFPKTVRVS</sequence>
<protein>
    <submittedName>
        <fullName evidence="2">Agmatine deiminase</fullName>
        <ecNumber evidence="2">3.5.3.12</ecNumber>
    </submittedName>
</protein>
<dbReference type="SUPFAM" id="SSF55909">
    <property type="entry name" value="Pentein"/>
    <property type="match status" value="1"/>
</dbReference>
<accession>A0ABN8XDN2</accession>
<keyword evidence="3" id="KW-1185">Reference proteome</keyword>
<dbReference type="PANTHER" id="PTHR31377">
    <property type="entry name" value="AGMATINE DEIMINASE-RELATED"/>
    <property type="match status" value="1"/>
</dbReference>
<dbReference type="RefSeq" id="WP_026608829.1">
    <property type="nucleotide sequence ID" value="NZ_OX458333.1"/>
</dbReference>
<proteinExistence type="predicted"/>
<gene>
    <name evidence="2" type="ORF">MSZNOR_5023</name>
</gene>
<keyword evidence="1 2" id="KW-0378">Hydrolase</keyword>
<dbReference type="InterPro" id="IPR007466">
    <property type="entry name" value="Peptidyl-Arg-deiminase_porph"/>
</dbReference>